<sequence>MRFGLPTETETVIARRPVAYKVQSAQRNDTNKTIEYLITEALSQLELQTVTRKEENEKKRIGMLQNSFEEFNYQTNQLIDALNENFKVTQATQSSVIDTIVAEEKERKRKEEEMRLKEEQERREEERRKQIAEQKRKEEDERKRLEQKKKEEELALKKKEEERRARLRDAEEKKRTMGLTDFKKLEREVMKWRSHIADIKENVVARIHQNPQVKREMGASRRNITKRFGQLSNSLQQCRVVAQDVVQLIRLVQGDELRYKYLLNAVSKAIISQAETEVTVKATAAQPLAVLVFHLLNTFKELDFFLTARFVKKCCFVLGYSCSIDTEEGRLRMGWKRIENKWEDEVKYEERIGGIISLWAAISLHFRKDEFDLFNIGAQWRFLARILNTDFSLITNVHYLVVSNWWEVAADQLYREYGKQARKLFILLDRVWTPKGISKAFPAATRLQLLVEDLNNGNFNTISPMER</sequence>
<evidence type="ECO:0000256" key="11">
    <source>
        <dbReference type="SAM" id="MobiDB-lite"/>
    </source>
</evidence>
<keyword evidence="3" id="KW-0813">Transport</keyword>
<dbReference type="VEuPathDB" id="FungiDB:CJI97_001477"/>
<dbReference type="Proteomes" id="UP000037122">
    <property type="component" value="Unassembled WGS sequence"/>
</dbReference>
<evidence type="ECO:0000256" key="9">
    <source>
        <dbReference type="ARBA" id="ARBA00026227"/>
    </source>
</evidence>
<name>A0A0L0P821_CANAR</name>
<keyword evidence="5" id="KW-0653">Protein transport</keyword>
<dbReference type="PANTHER" id="PTHR12960">
    <property type="entry name" value="GLE-1-RELATED"/>
    <property type="match status" value="1"/>
</dbReference>
<evidence type="ECO:0000256" key="6">
    <source>
        <dbReference type="ARBA" id="ARBA00023010"/>
    </source>
</evidence>
<dbReference type="InterPro" id="IPR012476">
    <property type="entry name" value="GLE1"/>
</dbReference>
<evidence type="ECO:0000256" key="7">
    <source>
        <dbReference type="ARBA" id="ARBA00023132"/>
    </source>
</evidence>
<keyword evidence="4" id="KW-0509">mRNA transport</keyword>
<dbReference type="GO" id="GO:0015031">
    <property type="term" value="P:protein transport"/>
    <property type="evidence" value="ECO:0007669"/>
    <property type="project" value="UniProtKB-KW"/>
</dbReference>
<evidence type="ECO:0000313" key="12">
    <source>
        <dbReference type="EMBL" id="KNE02390.1"/>
    </source>
</evidence>
<accession>A0A0L0P821</accession>
<dbReference type="EMBL" id="LGST01000004">
    <property type="protein sequence ID" value="KNE02390.1"/>
    <property type="molecule type" value="Genomic_DNA"/>
</dbReference>
<evidence type="ECO:0000256" key="4">
    <source>
        <dbReference type="ARBA" id="ARBA00022816"/>
    </source>
</evidence>
<dbReference type="VEuPathDB" id="FungiDB:QG37_00648"/>
<evidence type="ECO:0000256" key="1">
    <source>
        <dbReference type="ARBA" id="ARBA00004567"/>
    </source>
</evidence>
<dbReference type="AlphaFoldDB" id="A0A0L0P821"/>
<dbReference type="VEuPathDB" id="FungiDB:CJI96_0002977"/>
<evidence type="ECO:0000256" key="5">
    <source>
        <dbReference type="ARBA" id="ARBA00022927"/>
    </source>
</evidence>
<evidence type="ECO:0000256" key="8">
    <source>
        <dbReference type="ARBA" id="ARBA00023242"/>
    </source>
</evidence>
<evidence type="ECO:0000313" key="13">
    <source>
        <dbReference type="Proteomes" id="UP000037122"/>
    </source>
</evidence>
<feature type="region of interest" description="Disordered" evidence="11">
    <location>
        <begin position="107"/>
        <end position="147"/>
    </location>
</feature>
<keyword evidence="8" id="KW-0539">Nucleus</keyword>
<protein>
    <recommendedName>
        <fullName evidence="9">mRNA export factor GLE1</fullName>
    </recommendedName>
    <alternativeName>
        <fullName evidence="10">Nucleoporin GLE1</fullName>
    </alternativeName>
</protein>
<dbReference type="VEuPathDB" id="FungiDB:CJJ07_003560"/>
<dbReference type="GO" id="GO:0016973">
    <property type="term" value="P:poly(A)+ mRNA export from nucleus"/>
    <property type="evidence" value="ECO:0007669"/>
    <property type="project" value="InterPro"/>
</dbReference>
<dbReference type="VEuPathDB" id="FungiDB:B9J08_001129"/>
<dbReference type="Pfam" id="PF07817">
    <property type="entry name" value="GLE1"/>
    <property type="match status" value="1"/>
</dbReference>
<dbReference type="GO" id="GO:0044614">
    <property type="term" value="C:nuclear pore cytoplasmic filaments"/>
    <property type="evidence" value="ECO:0007669"/>
    <property type="project" value="TreeGrafter"/>
</dbReference>
<gene>
    <name evidence="12" type="ORF">QG37_00648</name>
</gene>
<dbReference type="Gene3D" id="1.25.40.510">
    <property type="entry name" value="GLE1-like"/>
    <property type="match status" value="1"/>
</dbReference>
<evidence type="ECO:0000256" key="3">
    <source>
        <dbReference type="ARBA" id="ARBA00022448"/>
    </source>
</evidence>
<comment type="similarity">
    <text evidence="2">Belongs to the GLE1 family.</text>
</comment>
<comment type="caution">
    <text evidence="12">The sequence shown here is derived from an EMBL/GenBank/DDBJ whole genome shotgun (WGS) entry which is preliminary data.</text>
</comment>
<proteinExistence type="inferred from homology"/>
<dbReference type="InterPro" id="IPR038506">
    <property type="entry name" value="GLE1-like_sf"/>
</dbReference>
<dbReference type="VEuPathDB" id="FungiDB:CJJ09_003386"/>
<dbReference type="PANTHER" id="PTHR12960:SF0">
    <property type="entry name" value="MRNA EXPORT FACTOR GLE1"/>
    <property type="match status" value="1"/>
</dbReference>
<dbReference type="GO" id="GO:0000822">
    <property type="term" value="F:inositol hexakisphosphate binding"/>
    <property type="evidence" value="ECO:0007669"/>
    <property type="project" value="TreeGrafter"/>
</dbReference>
<comment type="subcellular location">
    <subcellularLocation>
        <location evidence="1">Nucleus</location>
        <location evidence="1">Nuclear pore complex</location>
    </subcellularLocation>
</comment>
<organism evidence="12 13">
    <name type="scientific">Candidozyma auris</name>
    <name type="common">Yeast</name>
    <name type="synonym">Candida auris</name>
    <dbReference type="NCBI Taxonomy" id="498019"/>
    <lineage>
        <taxon>Eukaryota</taxon>
        <taxon>Fungi</taxon>
        <taxon>Dikarya</taxon>
        <taxon>Ascomycota</taxon>
        <taxon>Saccharomycotina</taxon>
        <taxon>Pichiomycetes</taxon>
        <taxon>Metschnikowiaceae</taxon>
        <taxon>Candidozyma</taxon>
    </lineage>
</organism>
<reference evidence="13" key="1">
    <citation type="journal article" date="2015" name="BMC Genomics">
        <title>Draft genome of a commonly misdiagnosed multidrug resistant pathogen Candida auris.</title>
        <authorList>
            <person name="Chatterjee S."/>
            <person name="Alampalli S.V."/>
            <person name="Nageshan R.K."/>
            <person name="Chettiar S.T."/>
            <person name="Joshi S."/>
            <person name="Tatu U.S."/>
        </authorList>
    </citation>
    <scope>NUCLEOTIDE SEQUENCE [LARGE SCALE GENOMIC DNA]</scope>
    <source>
        <strain evidence="13">6684</strain>
    </source>
</reference>
<dbReference type="GO" id="GO:0005737">
    <property type="term" value="C:cytoplasm"/>
    <property type="evidence" value="ECO:0007669"/>
    <property type="project" value="TreeGrafter"/>
</dbReference>
<keyword evidence="7" id="KW-0906">Nuclear pore complex</keyword>
<dbReference type="GO" id="GO:0031369">
    <property type="term" value="F:translation initiation factor binding"/>
    <property type="evidence" value="ECO:0007669"/>
    <property type="project" value="TreeGrafter"/>
</dbReference>
<keyword evidence="6" id="KW-0811">Translocation</keyword>
<dbReference type="GO" id="GO:0005543">
    <property type="term" value="F:phospholipid binding"/>
    <property type="evidence" value="ECO:0007669"/>
    <property type="project" value="TreeGrafter"/>
</dbReference>
<evidence type="ECO:0000256" key="10">
    <source>
        <dbReference type="ARBA" id="ARBA00029983"/>
    </source>
</evidence>
<evidence type="ECO:0000256" key="2">
    <source>
        <dbReference type="ARBA" id="ARBA00011056"/>
    </source>
</evidence>